<keyword evidence="3 9" id="KW-1003">Cell membrane</keyword>
<dbReference type="InterPro" id="IPR003010">
    <property type="entry name" value="C-N_Hydrolase"/>
</dbReference>
<dbReference type="InterPro" id="IPR004563">
    <property type="entry name" value="Apolipo_AcylTrfase"/>
</dbReference>
<evidence type="ECO:0000256" key="4">
    <source>
        <dbReference type="ARBA" id="ARBA00022679"/>
    </source>
</evidence>
<dbReference type="UniPathway" id="UPA00666"/>
<evidence type="ECO:0000256" key="6">
    <source>
        <dbReference type="ARBA" id="ARBA00022989"/>
    </source>
</evidence>
<evidence type="ECO:0000256" key="3">
    <source>
        <dbReference type="ARBA" id="ARBA00022475"/>
    </source>
</evidence>
<feature type="transmembrane region" description="Helical" evidence="9">
    <location>
        <begin position="31"/>
        <end position="49"/>
    </location>
</feature>
<evidence type="ECO:0000256" key="2">
    <source>
        <dbReference type="ARBA" id="ARBA00010065"/>
    </source>
</evidence>
<dbReference type="PROSITE" id="PS50263">
    <property type="entry name" value="CN_HYDROLASE"/>
    <property type="match status" value="1"/>
</dbReference>
<dbReference type="Proteomes" id="UP000241010">
    <property type="component" value="Unassembled WGS sequence"/>
</dbReference>
<feature type="transmembrane region" description="Helical" evidence="9">
    <location>
        <begin position="468"/>
        <end position="489"/>
    </location>
</feature>
<dbReference type="GO" id="GO:0005886">
    <property type="term" value="C:plasma membrane"/>
    <property type="evidence" value="ECO:0007669"/>
    <property type="project" value="UniProtKB-SubCell"/>
</dbReference>
<accession>A0A2T4JV34</accession>
<protein>
    <recommendedName>
        <fullName evidence="9">Apolipoprotein N-acyltransferase</fullName>
        <shortName evidence="9">ALP N-acyltransferase</shortName>
        <ecNumber evidence="9">2.3.1.269</ecNumber>
    </recommendedName>
</protein>
<keyword evidence="4 9" id="KW-0808">Transferase</keyword>
<dbReference type="InterPro" id="IPR045378">
    <property type="entry name" value="LNT_N"/>
</dbReference>
<reference evidence="11 12" key="1">
    <citation type="submission" date="2018-03" db="EMBL/GenBank/DDBJ databases">
        <title>Cereibacter changlensis.</title>
        <authorList>
            <person name="Meyer T.E."/>
            <person name="Miller S."/>
            <person name="Lodha T."/>
            <person name="Gandham S."/>
            <person name="Chintalapati S."/>
            <person name="Chintalapati V.R."/>
        </authorList>
    </citation>
    <scope>NUCLEOTIDE SEQUENCE [LARGE SCALE GENOMIC DNA]</scope>
    <source>
        <strain evidence="11 12">JA139</strain>
    </source>
</reference>
<proteinExistence type="inferred from homology"/>
<organism evidence="11 12">
    <name type="scientific">Cereibacter changlensis JA139</name>
    <dbReference type="NCBI Taxonomy" id="1188249"/>
    <lineage>
        <taxon>Bacteria</taxon>
        <taxon>Pseudomonadati</taxon>
        <taxon>Pseudomonadota</taxon>
        <taxon>Alphaproteobacteria</taxon>
        <taxon>Rhodobacterales</taxon>
        <taxon>Paracoccaceae</taxon>
        <taxon>Cereibacter</taxon>
    </lineage>
</organism>
<evidence type="ECO:0000256" key="9">
    <source>
        <dbReference type="HAMAP-Rule" id="MF_01148"/>
    </source>
</evidence>
<keyword evidence="12" id="KW-1185">Reference proteome</keyword>
<keyword evidence="8 9" id="KW-0012">Acyltransferase</keyword>
<dbReference type="NCBIfam" id="TIGR00546">
    <property type="entry name" value="lnt"/>
    <property type="match status" value="1"/>
</dbReference>
<dbReference type="GO" id="GO:0016410">
    <property type="term" value="F:N-acyltransferase activity"/>
    <property type="evidence" value="ECO:0007669"/>
    <property type="project" value="UniProtKB-UniRule"/>
</dbReference>
<dbReference type="SUPFAM" id="SSF56317">
    <property type="entry name" value="Carbon-nitrogen hydrolase"/>
    <property type="match status" value="1"/>
</dbReference>
<keyword evidence="11" id="KW-0449">Lipoprotein</keyword>
<name>A0A2T4JV34_9RHOB</name>
<dbReference type="CDD" id="cd07571">
    <property type="entry name" value="ALP_N-acyl_transferase"/>
    <property type="match status" value="1"/>
</dbReference>
<feature type="transmembrane region" description="Helical" evidence="9">
    <location>
        <begin position="89"/>
        <end position="112"/>
    </location>
</feature>
<dbReference type="AlphaFoldDB" id="A0A2T4JV34"/>
<feature type="transmembrane region" description="Helical" evidence="9">
    <location>
        <begin position="189"/>
        <end position="207"/>
    </location>
</feature>
<keyword evidence="6 9" id="KW-1133">Transmembrane helix</keyword>
<dbReference type="GO" id="GO:0042158">
    <property type="term" value="P:lipoprotein biosynthetic process"/>
    <property type="evidence" value="ECO:0007669"/>
    <property type="project" value="UniProtKB-UniRule"/>
</dbReference>
<comment type="similarity">
    <text evidence="2 9">Belongs to the CN hydrolase family. Apolipoprotein N-acyltransferase subfamily.</text>
</comment>
<keyword evidence="5 9" id="KW-0812">Transmembrane</keyword>
<feature type="transmembrane region" description="Helical" evidence="9">
    <location>
        <begin position="56"/>
        <end position="77"/>
    </location>
</feature>
<evidence type="ECO:0000256" key="5">
    <source>
        <dbReference type="ARBA" id="ARBA00022692"/>
    </source>
</evidence>
<comment type="pathway">
    <text evidence="9">Protein modification; lipoprotein biosynthesis (N-acyl transfer).</text>
</comment>
<evidence type="ECO:0000256" key="7">
    <source>
        <dbReference type="ARBA" id="ARBA00023136"/>
    </source>
</evidence>
<dbReference type="Pfam" id="PF00795">
    <property type="entry name" value="CN_hydrolase"/>
    <property type="match status" value="1"/>
</dbReference>
<comment type="caution">
    <text evidence="11">The sequence shown here is derived from an EMBL/GenBank/DDBJ whole genome shotgun (WGS) entry which is preliminary data.</text>
</comment>
<comment type="subcellular location">
    <subcellularLocation>
        <location evidence="1 9">Cell membrane</location>
        <topology evidence="1 9">Multi-pass membrane protein</topology>
    </subcellularLocation>
</comment>
<dbReference type="InterPro" id="IPR036526">
    <property type="entry name" value="C-N_Hydrolase_sf"/>
</dbReference>
<dbReference type="EC" id="2.3.1.269" evidence="9"/>
<evidence type="ECO:0000313" key="12">
    <source>
        <dbReference type="Proteomes" id="UP000241010"/>
    </source>
</evidence>
<feature type="transmembrane region" description="Helical" evidence="9">
    <location>
        <begin position="161"/>
        <end position="182"/>
    </location>
</feature>
<dbReference type="Gene3D" id="3.60.110.10">
    <property type="entry name" value="Carbon-nitrogen hydrolase"/>
    <property type="match status" value="1"/>
</dbReference>
<comment type="function">
    <text evidence="9">Catalyzes the phospholipid dependent N-acylation of the N-terminal cysteine of apolipoprotein, the last step in lipoprotein maturation.</text>
</comment>
<evidence type="ECO:0000259" key="10">
    <source>
        <dbReference type="PROSITE" id="PS50263"/>
    </source>
</evidence>
<dbReference type="PANTHER" id="PTHR38686">
    <property type="entry name" value="APOLIPOPROTEIN N-ACYLTRANSFERASE"/>
    <property type="match status" value="1"/>
</dbReference>
<feature type="domain" description="CN hydrolase" evidence="10">
    <location>
        <begin position="222"/>
        <end position="461"/>
    </location>
</feature>
<comment type="catalytic activity">
    <reaction evidence="9">
        <text>N-terminal S-1,2-diacyl-sn-glyceryl-L-cysteinyl-[lipoprotein] + a glycerophospholipid = N-acyl-S-1,2-diacyl-sn-glyceryl-L-cysteinyl-[lipoprotein] + a 2-acyl-sn-glycero-3-phospholipid + H(+)</text>
        <dbReference type="Rhea" id="RHEA:48228"/>
        <dbReference type="Rhea" id="RHEA-COMP:14681"/>
        <dbReference type="Rhea" id="RHEA-COMP:14684"/>
        <dbReference type="ChEBI" id="CHEBI:15378"/>
        <dbReference type="ChEBI" id="CHEBI:136912"/>
        <dbReference type="ChEBI" id="CHEBI:140656"/>
        <dbReference type="ChEBI" id="CHEBI:140657"/>
        <dbReference type="ChEBI" id="CHEBI:140660"/>
        <dbReference type="EC" id="2.3.1.269"/>
    </reaction>
</comment>
<sequence>MTAKAEQWSLRARLGAAFGLGAVMASGQAPLGFWGLTLIGLAALTLLVAREPGRKTAALTGWFGGAGYFALSLSWIFEPFLIDAARDGWMAPFAVVLISFGLALFWALAGFLSALPTHPARRALAFATALAAVELARGYVLTGFPWALVGHVWIGTWPAQAASLIGPSGLTLMTTLAAALPVAFRWKGALAGGLILAAAAGFGWQRLQQPEPEAPGITLRLVQPNADQATKWQPGMARMLFDRQLTFTAAEPRPDAVIWPETAVPYLLEESEGALIEMAEAAQGAPVLAGIQRGEGWRFWNSLVVVAADAGVQAVYDKHHLVPFGEYIPFGDTMDRLFGIRAFAAQQGNGYSEGAGASVLDLGALGKVLPLICYEAVFPQDLRAAPERADWILQVTNDAWFGTLTGPYQHLAQARLRAIEQGLPLVRVANTGVSALIDAKGRILDELPLGAAGYKDVALPGSLPATPFATLGEFPVLLMFAALAAGLLLRRRPRQA</sequence>
<keyword evidence="7 9" id="KW-0472">Membrane</keyword>
<gene>
    <name evidence="9 11" type="primary">lnt</name>
    <name evidence="11" type="ORF">C5F48_10795</name>
</gene>
<evidence type="ECO:0000256" key="1">
    <source>
        <dbReference type="ARBA" id="ARBA00004651"/>
    </source>
</evidence>
<dbReference type="EMBL" id="PZKG01000040">
    <property type="protein sequence ID" value="PTE21754.1"/>
    <property type="molecule type" value="Genomic_DNA"/>
</dbReference>
<dbReference type="Pfam" id="PF20154">
    <property type="entry name" value="LNT_N"/>
    <property type="match status" value="1"/>
</dbReference>
<evidence type="ECO:0000313" key="11">
    <source>
        <dbReference type="EMBL" id="PTE21754.1"/>
    </source>
</evidence>
<dbReference type="OrthoDB" id="9804277at2"/>
<evidence type="ECO:0000256" key="8">
    <source>
        <dbReference type="ARBA" id="ARBA00023315"/>
    </source>
</evidence>
<feature type="transmembrane region" description="Helical" evidence="9">
    <location>
        <begin position="124"/>
        <end position="149"/>
    </location>
</feature>
<dbReference type="RefSeq" id="WP_107663920.1">
    <property type="nucleotide sequence ID" value="NZ_PZKG01000040.1"/>
</dbReference>
<dbReference type="PANTHER" id="PTHR38686:SF1">
    <property type="entry name" value="APOLIPOPROTEIN N-ACYLTRANSFERASE"/>
    <property type="match status" value="1"/>
</dbReference>
<dbReference type="HAMAP" id="MF_01148">
    <property type="entry name" value="Lnt"/>
    <property type="match status" value="1"/>
</dbReference>